<dbReference type="AlphaFoldDB" id="A0A164VBN6"/>
<feature type="compositionally biased region" description="Acidic residues" evidence="1">
    <location>
        <begin position="316"/>
        <end position="328"/>
    </location>
</feature>
<feature type="compositionally biased region" description="Basic residues" evidence="1">
    <location>
        <begin position="139"/>
        <end position="148"/>
    </location>
</feature>
<feature type="region of interest" description="Disordered" evidence="1">
    <location>
        <begin position="20"/>
        <end position="58"/>
    </location>
</feature>
<feature type="compositionally biased region" description="Basic and acidic residues" evidence="1">
    <location>
        <begin position="98"/>
        <end position="108"/>
    </location>
</feature>
<proteinExistence type="predicted"/>
<reference evidence="3" key="2">
    <citation type="submission" date="2022-03" db="EMBL/GenBank/DDBJ databases">
        <title>Draft title - Genomic analysis of global carrot germplasm unveils the trajectory of domestication and the origin of high carotenoid orange carrot.</title>
        <authorList>
            <person name="Iorizzo M."/>
            <person name="Ellison S."/>
            <person name="Senalik D."/>
            <person name="Macko-Podgorni A."/>
            <person name="Grzebelus D."/>
            <person name="Bostan H."/>
            <person name="Rolling W."/>
            <person name="Curaba J."/>
            <person name="Simon P."/>
        </authorList>
    </citation>
    <scope>NUCLEOTIDE SEQUENCE</scope>
    <source>
        <tissue evidence="3">Leaf</tissue>
    </source>
</reference>
<name>A0A164VBN6_DAUCS</name>
<feature type="compositionally biased region" description="Acidic residues" evidence="1">
    <location>
        <begin position="124"/>
        <end position="134"/>
    </location>
</feature>
<reference evidence="2" key="1">
    <citation type="journal article" date="2016" name="Nat. Genet.">
        <title>A high-quality carrot genome assembly provides new insights into carotenoid accumulation and asterid genome evolution.</title>
        <authorList>
            <person name="Iorizzo M."/>
            <person name="Ellison S."/>
            <person name="Senalik D."/>
            <person name="Zeng P."/>
            <person name="Satapoomin P."/>
            <person name="Huang J."/>
            <person name="Bowman M."/>
            <person name="Iovene M."/>
            <person name="Sanseverino W."/>
            <person name="Cavagnaro P."/>
            <person name="Yildiz M."/>
            <person name="Macko-Podgorni A."/>
            <person name="Moranska E."/>
            <person name="Grzebelus E."/>
            <person name="Grzebelus D."/>
            <person name="Ashrafi H."/>
            <person name="Zheng Z."/>
            <person name="Cheng S."/>
            <person name="Spooner D."/>
            <person name="Van Deynze A."/>
            <person name="Simon P."/>
        </authorList>
    </citation>
    <scope>NUCLEOTIDE SEQUENCE [LARGE SCALE GENOMIC DNA]</scope>
    <source>
        <tissue evidence="2">Leaf</tissue>
    </source>
</reference>
<keyword evidence="4" id="KW-1185">Reference proteome</keyword>
<evidence type="ECO:0000313" key="3">
    <source>
        <dbReference type="EMBL" id="WOH04211.1"/>
    </source>
</evidence>
<feature type="compositionally biased region" description="Basic and acidic residues" evidence="1">
    <location>
        <begin position="166"/>
        <end position="189"/>
    </location>
</feature>
<feature type="region of interest" description="Disordered" evidence="1">
    <location>
        <begin position="278"/>
        <end position="328"/>
    </location>
</feature>
<feature type="region of interest" description="Disordered" evidence="1">
    <location>
        <begin position="224"/>
        <end position="245"/>
    </location>
</feature>
<protein>
    <submittedName>
        <fullName evidence="2">Uncharacterized protein</fullName>
    </submittedName>
</protein>
<dbReference type="Proteomes" id="UP000077755">
    <property type="component" value="Chromosome 6"/>
</dbReference>
<feature type="compositionally biased region" description="Basic and acidic residues" evidence="1">
    <location>
        <begin position="281"/>
        <end position="315"/>
    </location>
</feature>
<dbReference type="EMBL" id="LNRQ01000006">
    <property type="protein sequence ID" value="KZM90096.1"/>
    <property type="molecule type" value="Genomic_DNA"/>
</dbReference>
<feature type="compositionally biased region" description="Polar residues" evidence="1">
    <location>
        <begin position="229"/>
        <end position="244"/>
    </location>
</feature>
<feature type="region of interest" description="Disordered" evidence="1">
    <location>
        <begin position="97"/>
        <end position="189"/>
    </location>
</feature>
<organism evidence="2">
    <name type="scientific">Daucus carota subsp. sativus</name>
    <name type="common">Carrot</name>
    <dbReference type="NCBI Taxonomy" id="79200"/>
    <lineage>
        <taxon>Eukaryota</taxon>
        <taxon>Viridiplantae</taxon>
        <taxon>Streptophyta</taxon>
        <taxon>Embryophyta</taxon>
        <taxon>Tracheophyta</taxon>
        <taxon>Spermatophyta</taxon>
        <taxon>Magnoliopsida</taxon>
        <taxon>eudicotyledons</taxon>
        <taxon>Gunneridae</taxon>
        <taxon>Pentapetalae</taxon>
        <taxon>asterids</taxon>
        <taxon>campanulids</taxon>
        <taxon>Apiales</taxon>
        <taxon>Apiaceae</taxon>
        <taxon>Apioideae</taxon>
        <taxon>Scandiceae</taxon>
        <taxon>Daucinae</taxon>
        <taxon>Daucus</taxon>
        <taxon>Daucus sect. Daucus</taxon>
    </lineage>
</organism>
<accession>A0A164VBN6</accession>
<dbReference type="EMBL" id="CP093348">
    <property type="protein sequence ID" value="WOH04211.1"/>
    <property type="molecule type" value="Genomic_DNA"/>
</dbReference>
<dbReference type="Gramene" id="KZM90096">
    <property type="protein sequence ID" value="KZM90096"/>
    <property type="gene ID" value="DCAR_022539"/>
</dbReference>
<sequence length="328" mass="36543">MNVEKERRLITKKKLEFNHEDANHLTGEPSPKLAVNDVDEPGTNAGQSGLVESGGNKEMVNPVEGQGCNEYEMQRNKNIAKNQEKFAALGIPILTKSVSEKGKRELKQPNEAAGESDYLPSNEDGGESENDEVDIATSKKIKRTKRQRVVQSTTDGPRTRGQAAKLVDKSQNKEAASEPLPVEKNDAHVPTAKERLQALKSGPGSMLAYNKLREREKLQIETEVAEGESGTQQMMAESGDTPSEQLERLDNLPIGIEDDEAEELLKISDADVYLKTRKRDKTREYKLTEKEAEELDKRFNPDLKINLDESDKSTEAEVEAESVETDHE</sequence>
<evidence type="ECO:0000313" key="2">
    <source>
        <dbReference type="EMBL" id="KZM90096.1"/>
    </source>
</evidence>
<evidence type="ECO:0000256" key="1">
    <source>
        <dbReference type="SAM" id="MobiDB-lite"/>
    </source>
</evidence>
<gene>
    <name evidence="2" type="ORF">DCAR_022539</name>
    <name evidence="3" type="ORF">DCAR_0623620</name>
</gene>
<evidence type="ECO:0000313" key="4">
    <source>
        <dbReference type="Proteomes" id="UP000077755"/>
    </source>
</evidence>